<evidence type="ECO:0000313" key="4">
    <source>
        <dbReference type="EMBL" id="KAI6661052.1"/>
    </source>
</evidence>
<comment type="similarity">
    <text evidence="1">Belongs to the selenoprotein M/F family.</text>
</comment>
<evidence type="ECO:0000256" key="2">
    <source>
        <dbReference type="SAM" id="SignalP"/>
    </source>
</evidence>
<feature type="chain" id="PRO_5043518536" description="Selenoprotein F/M domain-containing protein" evidence="2">
    <location>
        <begin position="20"/>
        <end position="108"/>
    </location>
</feature>
<organism evidence="4 5">
    <name type="scientific">Oopsacas minuta</name>
    <dbReference type="NCBI Taxonomy" id="111878"/>
    <lineage>
        <taxon>Eukaryota</taxon>
        <taxon>Metazoa</taxon>
        <taxon>Porifera</taxon>
        <taxon>Hexactinellida</taxon>
        <taxon>Hexasterophora</taxon>
        <taxon>Lyssacinosida</taxon>
        <taxon>Leucopsacidae</taxon>
        <taxon>Oopsacas</taxon>
    </lineage>
</organism>
<feature type="domain" description="Selenoprotein F/M" evidence="3">
    <location>
        <begin position="31"/>
        <end position="89"/>
    </location>
</feature>
<dbReference type="SUPFAM" id="SSF52833">
    <property type="entry name" value="Thioredoxin-like"/>
    <property type="match status" value="1"/>
</dbReference>
<keyword evidence="5" id="KW-1185">Reference proteome</keyword>
<evidence type="ECO:0000259" key="3">
    <source>
        <dbReference type="Pfam" id="PF08806"/>
    </source>
</evidence>
<proteinExistence type="inferred from homology"/>
<dbReference type="AlphaFoldDB" id="A0AAV7KI84"/>
<dbReference type="InterPro" id="IPR036249">
    <property type="entry name" value="Thioredoxin-like_sf"/>
</dbReference>
<reference evidence="4 5" key="1">
    <citation type="journal article" date="2023" name="BMC Biol.">
        <title>The compact genome of the sponge Oopsacas minuta (Hexactinellida) is lacking key metazoan core genes.</title>
        <authorList>
            <person name="Santini S."/>
            <person name="Schenkelaars Q."/>
            <person name="Jourda C."/>
            <person name="Duchesne M."/>
            <person name="Belahbib H."/>
            <person name="Rocher C."/>
            <person name="Selva M."/>
            <person name="Riesgo A."/>
            <person name="Vervoort M."/>
            <person name="Leys S.P."/>
            <person name="Kodjabachian L."/>
            <person name="Le Bivic A."/>
            <person name="Borchiellini C."/>
            <person name="Claverie J.M."/>
            <person name="Renard E."/>
        </authorList>
    </citation>
    <scope>NUCLEOTIDE SEQUENCE [LARGE SCALE GENOMIC DNA]</scope>
    <source>
        <strain evidence="4">SPO-2</strain>
    </source>
</reference>
<dbReference type="Gene3D" id="3.40.30.50">
    <property type="entry name" value="Sep15/SelM thioredoxin-like domain, active-site redox motif"/>
    <property type="match status" value="1"/>
</dbReference>
<dbReference type="Proteomes" id="UP001165289">
    <property type="component" value="Unassembled WGS sequence"/>
</dbReference>
<dbReference type="InterPro" id="IPR038219">
    <property type="entry name" value="Sep15/SelM_sf"/>
</dbReference>
<sequence length="108" mass="11820">MRGLLVLSLFALMLHPLFGEESGDKIAEHAVKAFINEAAPLIPKLEVKYVGGATPEISFFSENNELIDKVDVSGMKKTEIIELVADYGFLFAQNVEPDVGQESHDGDL</sequence>
<protein>
    <recommendedName>
        <fullName evidence="3">Selenoprotein F/M domain-containing protein</fullName>
    </recommendedName>
</protein>
<accession>A0AAV7KI84</accession>
<keyword evidence="2" id="KW-0732">Signal</keyword>
<comment type="caution">
    <text evidence="4">The sequence shown here is derived from an EMBL/GenBank/DDBJ whole genome shotgun (WGS) entry which is preliminary data.</text>
</comment>
<dbReference type="InterPro" id="IPR014912">
    <property type="entry name" value="Sep15_SelM_dom"/>
</dbReference>
<evidence type="ECO:0000313" key="5">
    <source>
        <dbReference type="Proteomes" id="UP001165289"/>
    </source>
</evidence>
<dbReference type="EMBL" id="JAKMXF010000022">
    <property type="protein sequence ID" value="KAI6661052.1"/>
    <property type="molecule type" value="Genomic_DNA"/>
</dbReference>
<feature type="signal peptide" evidence="2">
    <location>
        <begin position="1"/>
        <end position="19"/>
    </location>
</feature>
<dbReference type="Pfam" id="PF08806">
    <property type="entry name" value="Sep15_SelM"/>
    <property type="match status" value="1"/>
</dbReference>
<name>A0AAV7KI84_9METZ</name>
<evidence type="ECO:0000256" key="1">
    <source>
        <dbReference type="ARBA" id="ARBA00005742"/>
    </source>
</evidence>
<gene>
    <name evidence="4" type="ORF">LOD99_13774</name>
</gene>